<dbReference type="InterPro" id="IPR020568">
    <property type="entry name" value="Ribosomal_Su5_D2-typ_SF"/>
</dbReference>
<feature type="domain" description="Diphosphomevalonate decarboxylase-like N-terminal" evidence="7">
    <location>
        <begin position="41"/>
        <end position="199"/>
    </location>
</feature>
<keyword evidence="1" id="KW-0444">Lipid biosynthesis</keyword>
<dbReference type="InterPro" id="IPR041431">
    <property type="entry name" value="Mvd1_C"/>
</dbReference>
<evidence type="ECO:0000256" key="4">
    <source>
        <dbReference type="ARBA" id="ARBA00023098"/>
    </source>
</evidence>
<dbReference type="Proteomes" id="UP000292262">
    <property type="component" value="Unassembled WGS sequence"/>
</dbReference>
<evidence type="ECO:0000259" key="7">
    <source>
        <dbReference type="Pfam" id="PF22700"/>
    </source>
</evidence>
<organism evidence="8 9">
    <name type="scientific">Aquimarina brevivitae</name>
    <dbReference type="NCBI Taxonomy" id="323412"/>
    <lineage>
        <taxon>Bacteria</taxon>
        <taxon>Pseudomonadati</taxon>
        <taxon>Bacteroidota</taxon>
        <taxon>Flavobacteriia</taxon>
        <taxon>Flavobacteriales</taxon>
        <taxon>Flavobacteriaceae</taxon>
        <taxon>Aquimarina</taxon>
    </lineage>
</organism>
<protein>
    <submittedName>
        <fullName evidence="8">Diphosphomevalonate decarboxylase</fullName>
    </submittedName>
</protein>
<dbReference type="Gene3D" id="3.30.230.10">
    <property type="match status" value="1"/>
</dbReference>
<dbReference type="InterPro" id="IPR005935">
    <property type="entry name" value="Mev_decarb"/>
</dbReference>
<keyword evidence="9" id="KW-1185">Reference proteome</keyword>
<accession>A0A4Q7PGW1</accession>
<dbReference type="GO" id="GO:0016831">
    <property type="term" value="F:carboxy-lyase activity"/>
    <property type="evidence" value="ECO:0007669"/>
    <property type="project" value="InterPro"/>
</dbReference>
<dbReference type="PIRSF" id="PIRSF015950">
    <property type="entry name" value="Mev_P_decrbx"/>
    <property type="match status" value="1"/>
</dbReference>
<name>A0A4Q7PGW1_9FLAO</name>
<dbReference type="SUPFAM" id="SSF54211">
    <property type="entry name" value="Ribosomal protein S5 domain 2-like"/>
    <property type="match status" value="1"/>
</dbReference>
<reference evidence="8 9" key="1">
    <citation type="submission" date="2019-02" db="EMBL/GenBank/DDBJ databases">
        <title>Genomic Encyclopedia of Type Strains, Phase IV (KMG-IV): sequencing the most valuable type-strain genomes for metagenomic binning, comparative biology and taxonomic classification.</title>
        <authorList>
            <person name="Goeker M."/>
        </authorList>
    </citation>
    <scope>NUCLEOTIDE SEQUENCE [LARGE SCALE GENOMIC DNA]</scope>
    <source>
        <strain evidence="8 9">DSM 17196</strain>
    </source>
</reference>
<dbReference type="PANTHER" id="PTHR10977">
    <property type="entry name" value="DIPHOSPHOMEVALONATE DECARBOXYLASE"/>
    <property type="match status" value="1"/>
</dbReference>
<dbReference type="EMBL" id="SGXE01000001">
    <property type="protein sequence ID" value="RZS99756.1"/>
    <property type="molecule type" value="Genomic_DNA"/>
</dbReference>
<dbReference type="AlphaFoldDB" id="A0A4Q7PGW1"/>
<sequence>MFTALTNYICLKLYHMHMYPEFKSDIISEIPETGKVKCTVPSNIALVKYWGKRAIQLPQNPSISFTLDVCKTETSIAFRKKETPNKEYEFDFFFEGEKKPEFEPKIISFFERIEGYIPFLKTYRFTIETSNSFPHSSGIASSASGMGALAYGLMLIQKEINPDLPEEEMLQKASFLARLGSGSACRSIEGPITVWGSHYQVYNSSDLYAVRLNSDEIHQVFKNYQDTILLIDKGQKKVSSTVGHNLMHGHPFAEQRFAQASENLTSLKEALVKGDVDTFIAIVESEALTLHAMMMSSTPYFILMKPNTLSAIEKIWEYREATGSKICFTLDAGANIHVLYPEQEKEQVLDFIKNELVVYCDNGQYICDKIGLGAIKL</sequence>
<dbReference type="GO" id="GO:0005524">
    <property type="term" value="F:ATP binding"/>
    <property type="evidence" value="ECO:0007669"/>
    <property type="project" value="UniProtKB-KW"/>
</dbReference>
<keyword evidence="5" id="KW-0456">Lyase</keyword>
<evidence type="ECO:0000256" key="5">
    <source>
        <dbReference type="ARBA" id="ARBA00023239"/>
    </source>
</evidence>
<dbReference type="Gene3D" id="3.30.70.890">
    <property type="entry name" value="GHMP kinase, C-terminal domain"/>
    <property type="match status" value="1"/>
</dbReference>
<evidence type="ECO:0000313" key="8">
    <source>
        <dbReference type="EMBL" id="RZS99756.1"/>
    </source>
</evidence>
<evidence type="ECO:0000256" key="3">
    <source>
        <dbReference type="ARBA" id="ARBA00022840"/>
    </source>
</evidence>
<keyword evidence="4" id="KW-0443">Lipid metabolism</keyword>
<comment type="caution">
    <text evidence="8">The sequence shown here is derived from an EMBL/GenBank/DDBJ whole genome shotgun (WGS) entry which is preliminary data.</text>
</comment>
<evidence type="ECO:0000256" key="1">
    <source>
        <dbReference type="ARBA" id="ARBA00022516"/>
    </source>
</evidence>
<dbReference type="GO" id="GO:0008299">
    <property type="term" value="P:isoprenoid biosynthetic process"/>
    <property type="evidence" value="ECO:0007669"/>
    <property type="project" value="InterPro"/>
</dbReference>
<gene>
    <name evidence="8" type="ORF">EV197_0982</name>
</gene>
<keyword evidence="3" id="KW-0067">ATP-binding</keyword>
<dbReference type="PANTHER" id="PTHR10977:SF3">
    <property type="entry name" value="DIPHOSPHOMEVALONATE DECARBOXYLASE"/>
    <property type="match status" value="1"/>
</dbReference>
<feature type="domain" description="Mvd1 C-terminal" evidence="6">
    <location>
        <begin position="228"/>
        <end position="356"/>
    </location>
</feature>
<evidence type="ECO:0000313" key="9">
    <source>
        <dbReference type="Proteomes" id="UP000292262"/>
    </source>
</evidence>
<proteinExistence type="predicted"/>
<dbReference type="InterPro" id="IPR053859">
    <property type="entry name" value="MVD-like_N"/>
</dbReference>
<dbReference type="InterPro" id="IPR036554">
    <property type="entry name" value="GHMP_kinase_C_sf"/>
</dbReference>
<dbReference type="Pfam" id="PF22700">
    <property type="entry name" value="MVD-like_N"/>
    <property type="match status" value="1"/>
</dbReference>
<dbReference type="Pfam" id="PF18376">
    <property type="entry name" value="MDD_C"/>
    <property type="match status" value="1"/>
</dbReference>
<keyword evidence="2" id="KW-0547">Nucleotide-binding</keyword>
<evidence type="ECO:0000256" key="2">
    <source>
        <dbReference type="ARBA" id="ARBA00022741"/>
    </source>
</evidence>
<evidence type="ECO:0000259" key="6">
    <source>
        <dbReference type="Pfam" id="PF18376"/>
    </source>
</evidence>
<dbReference type="SUPFAM" id="SSF55060">
    <property type="entry name" value="GHMP Kinase, C-terminal domain"/>
    <property type="match status" value="1"/>
</dbReference>
<dbReference type="InterPro" id="IPR014721">
    <property type="entry name" value="Ribsml_uS5_D2-typ_fold_subgr"/>
</dbReference>